<reference evidence="1" key="1">
    <citation type="thesis" date="2020" institute="ProQuest LLC" country="789 East Eisenhower Parkway, Ann Arbor, MI, USA">
        <title>Comparative Genomics and Chromosome Evolution.</title>
        <authorList>
            <person name="Mudd A.B."/>
        </authorList>
    </citation>
    <scope>NUCLEOTIDE SEQUENCE</scope>
    <source>
        <strain evidence="1">Female2</strain>
        <tissue evidence="1">Blood</tissue>
    </source>
</reference>
<protein>
    <submittedName>
        <fullName evidence="1">Uncharacterized protein</fullName>
    </submittedName>
</protein>
<keyword evidence="2" id="KW-1185">Reference proteome</keyword>
<evidence type="ECO:0000313" key="1">
    <source>
        <dbReference type="EMBL" id="KAG8438602.1"/>
    </source>
</evidence>
<evidence type="ECO:0000313" key="2">
    <source>
        <dbReference type="Proteomes" id="UP000812440"/>
    </source>
</evidence>
<sequence>MSDLSTVEACTKHYLPGVNTLKQLLLYYWASLGYYSRLDCGKYRAEPYSLCTGSRHQQAQATAWNEWCLNAQSPHSLIHCDCNHYPYCTVWLMRE</sequence>
<accession>A0A8T2J2T5</accession>
<organism evidence="1 2">
    <name type="scientific">Hymenochirus boettgeri</name>
    <name type="common">Congo dwarf clawed frog</name>
    <dbReference type="NCBI Taxonomy" id="247094"/>
    <lineage>
        <taxon>Eukaryota</taxon>
        <taxon>Metazoa</taxon>
        <taxon>Chordata</taxon>
        <taxon>Craniata</taxon>
        <taxon>Vertebrata</taxon>
        <taxon>Euteleostomi</taxon>
        <taxon>Amphibia</taxon>
        <taxon>Batrachia</taxon>
        <taxon>Anura</taxon>
        <taxon>Pipoidea</taxon>
        <taxon>Pipidae</taxon>
        <taxon>Pipinae</taxon>
        <taxon>Hymenochirus</taxon>
    </lineage>
</organism>
<dbReference type="AlphaFoldDB" id="A0A8T2J2T5"/>
<name>A0A8T2J2T5_9PIPI</name>
<comment type="caution">
    <text evidence="1">The sequence shown here is derived from an EMBL/GenBank/DDBJ whole genome shotgun (WGS) entry which is preliminary data.</text>
</comment>
<proteinExistence type="predicted"/>
<dbReference type="EMBL" id="JAACNH010000006">
    <property type="protein sequence ID" value="KAG8438602.1"/>
    <property type="molecule type" value="Genomic_DNA"/>
</dbReference>
<gene>
    <name evidence="1" type="ORF">GDO86_004968</name>
</gene>
<dbReference type="Proteomes" id="UP000812440">
    <property type="component" value="Chromosome 3"/>
</dbReference>